<evidence type="ECO:0000313" key="1">
    <source>
        <dbReference type="EnsemblPlants" id="OBART03G00190.1"/>
    </source>
</evidence>
<keyword evidence="2" id="KW-1185">Reference proteome</keyword>
<dbReference type="Gramene" id="OBART03G00190.1">
    <property type="protein sequence ID" value="OBART03G00190.1"/>
    <property type="gene ID" value="OBART03G00190"/>
</dbReference>
<organism evidence="1">
    <name type="scientific">Oryza barthii</name>
    <dbReference type="NCBI Taxonomy" id="65489"/>
    <lineage>
        <taxon>Eukaryota</taxon>
        <taxon>Viridiplantae</taxon>
        <taxon>Streptophyta</taxon>
        <taxon>Embryophyta</taxon>
        <taxon>Tracheophyta</taxon>
        <taxon>Spermatophyta</taxon>
        <taxon>Magnoliopsida</taxon>
        <taxon>Liliopsida</taxon>
        <taxon>Poales</taxon>
        <taxon>Poaceae</taxon>
        <taxon>BOP clade</taxon>
        <taxon>Oryzoideae</taxon>
        <taxon>Oryzeae</taxon>
        <taxon>Oryzinae</taxon>
        <taxon>Oryza</taxon>
    </lineage>
</organism>
<sequence>MGQMKCSGGGCVGSARRLRRSRSTATLVLRSGRSLPLISRHLSARSAISCASSMAQVHPAFSSRMSLSLPSSTARSTTSASPMGALAVSSCSITMPSAYVSDFTDTCPLLWYSGSITASQPEPSSCTWYCYCHHYHLTPPHITNLAHQVAVQEDVLRLEVPVNDWVWLAAVEEHKGRGNLPGDAQPVTPRQRRRTAFAPQPLLQAAILHVLVHQAPPLHTRSQEHHQMRVMYLPQNLKLQN</sequence>
<dbReference type="HOGENOM" id="CLU_1268634_0_0_1"/>
<dbReference type="AlphaFoldDB" id="A0A0D3FCL8"/>
<evidence type="ECO:0000313" key="2">
    <source>
        <dbReference type="Proteomes" id="UP000026960"/>
    </source>
</evidence>
<dbReference type="Proteomes" id="UP000026960">
    <property type="component" value="Chromosome 3"/>
</dbReference>
<dbReference type="EnsemblPlants" id="OBART03G00190.1">
    <property type="protein sequence ID" value="OBART03G00190.1"/>
    <property type="gene ID" value="OBART03G00190"/>
</dbReference>
<protein>
    <submittedName>
        <fullName evidence="1">Uncharacterized protein</fullName>
    </submittedName>
</protein>
<proteinExistence type="predicted"/>
<dbReference type="PaxDb" id="65489-OBART03G00190.1"/>
<reference evidence="1" key="1">
    <citation type="journal article" date="2009" name="Rice">
        <title>De Novo Next Generation Sequencing of Plant Genomes.</title>
        <authorList>
            <person name="Rounsley S."/>
            <person name="Marri P.R."/>
            <person name="Yu Y."/>
            <person name="He R."/>
            <person name="Sisneros N."/>
            <person name="Goicoechea J.L."/>
            <person name="Lee S.J."/>
            <person name="Angelova A."/>
            <person name="Kudrna D."/>
            <person name="Luo M."/>
            <person name="Affourtit J."/>
            <person name="Desany B."/>
            <person name="Knight J."/>
            <person name="Niazi F."/>
            <person name="Egholm M."/>
            <person name="Wing R.A."/>
        </authorList>
    </citation>
    <scope>NUCLEOTIDE SEQUENCE [LARGE SCALE GENOMIC DNA]</scope>
    <source>
        <strain evidence="1">cv. IRGC 105608</strain>
    </source>
</reference>
<accession>A0A0D3FCL8</accession>
<reference evidence="1" key="2">
    <citation type="submission" date="2015-03" db="UniProtKB">
        <authorList>
            <consortium name="EnsemblPlants"/>
        </authorList>
    </citation>
    <scope>IDENTIFICATION</scope>
</reference>
<name>A0A0D3FCL8_9ORYZ</name>